<dbReference type="EMBL" id="FXAG01000002">
    <property type="protein sequence ID" value="SME97112.1"/>
    <property type="molecule type" value="Genomic_DNA"/>
</dbReference>
<organism evidence="1 2">
    <name type="scientific">Pseudogulbenkiania subflava DSM 22618</name>
    <dbReference type="NCBI Taxonomy" id="1123014"/>
    <lineage>
        <taxon>Bacteria</taxon>
        <taxon>Pseudomonadati</taxon>
        <taxon>Pseudomonadota</taxon>
        <taxon>Betaproteobacteria</taxon>
        <taxon>Neisseriales</taxon>
        <taxon>Chromobacteriaceae</taxon>
        <taxon>Pseudogulbenkiania</taxon>
    </lineage>
</organism>
<gene>
    <name evidence="1" type="ORF">SAMN02745746_00408</name>
</gene>
<dbReference type="RefSeq" id="WP_008953386.1">
    <property type="nucleotide sequence ID" value="NZ_FXAG01000002.1"/>
</dbReference>
<evidence type="ECO:0000313" key="2">
    <source>
        <dbReference type="Proteomes" id="UP000192920"/>
    </source>
</evidence>
<protein>
    <submittedName>
        <fullName evidence="1">Uncharacterized protein</fullName>
    </submittedName>
</protein>
<evidence type="ECO:0000313" key="1">
    <source>
        <dbReference type="EMBL" id="SME97112.1"/>
    </source>
</evidence>
<dbReference type="AlphaFoldDB" id="A0A1Y6BEA6"/>
<dbReference type="Proteomes" id="UP000192920">
    <property type="component" value="Unassembled WGS sequence"/>
</dbReference>
<name>A0A1Y6BEA6_9NEIS</name>
<accession>A0A1Y6BEA6</accession>
<keyword evidence="2" id="KW-1185">Reference proteome</keyword>
<reference evidence="2" key="1">
    <citation type="submission" date="2017-04" db="EMBL/GenBank/DDBJ databases">
        <authorList>
            <person name="Varghese N."/>
            <person name="Submissions S."/>
        </authorList>
    </citation>
    <scope>NUCLEOTIDE SEQUENCE [LARGE SCALE GENOMIC DNA]</scope>
    <source>
        <strain evidence="2">DSM 22618</strain>
    </source>
</reference>
<proteinExistence type="predicted"/>
<sequence length="144" mass="15559">MQSESAVANPGLARLFGEADSGSAVSLAGIRERANKQLSRFVALAQQQLAQRTITIPPALSLVGQDGELVLESQHPQAEAIREWLKGNSEIVKKFKEVEVLFEIVRAAEHPGVVFPETSRFHVGLTSAGPVAYFEDSSAPLLNH</sequence>